<gene>
    <name evidence="2" type="ORF">FSB_LOCUS36928</name>
</gene>
<feature type="region of interest" description="Disordered" evidence="1">
    <location>
        <begin position="80"/>
        <end position="105"/>
    </location>
</feature>
<reference evidence="2" key="1">
    <citation type="submission" date="2018-02" db="EMBL/GenBank/DDBJ databases">
        <authorList>
            <person name="Cohen D.B."/>
            <person name="Kent A.D."/>
        </authorList>
    </citation>
    <scope>NUCLEOTIDE SEQUENCE</scope>
</reference>
<name>A0A2N9H3E4_FAGSY</name>
<evidence type="ECO:0000256" key="1">
    <source>
        <dbReference type="SAM" id="MobiDB-lite"/>
    </source>
</evidence>
<evidence type="ECO:0000313" key="2">
    <source>
        <dbReference type="EMBL" id="SPD09046.1"/>
    </source>
</evidence>
<dbReference type="EMBL" id="OIVN01003135">
    <property type="protein sequence ID" value="SPD09046.1"/>
    <property type="molecule type" value="Genomic_DNA"/>
</dbReference>
<organism evidence="2">
    <name type="scientific">Fagus sylvatica</name>
    <name type="common">Beechnut</name>
    <dbReference type="NCBI Taxonomy" id="28930"/>
    <lineage>
        <taxon>Eukaryota</taxon>
        <taxon>Viridiplantae</taxon>
        <taxon>Streptophyta</taxon>
        <taxon>Embryophyta</taxon>
        <taxon>Tracheophyta</taxon>
        <taxon>Spermatophyta</taxon>
        <taxon>Magnoliopsida</taxon>
        <taxon>eudicotyledons</taxon>
        <taxon>Gunneridae</taxon>
        <taxon>Pentapetalae</taxon>
        <taxon>rosids</taxon>
        <taxon>fabids</taxon>
        <taxon>Fagales</taxon>
        <taxon>Fagaceae</taxon>
        <taxon>Fagus</taxon>
    </lineage>
</organism>
<sequence>MDSPTSKRPFFLSSMLRMGKDHWSAGLRQSLPLDSVSFGGHGSFLGLLRSWFVFSITSLFLADAVANVLLEVSTITAGTSSSALEKEGKEASRGPSPPPQPNFPASASDFFLPSLPHAARQPPLHSPPTRCQLTSLPAHQQLLSLSSSRSPFQLLAHVTPQLLSVTPQILAHSRAQLSRSLAHGRRSAALHYNPILRSADPCSVTPQLGTITRFSGRERGGAVWERGGISCPDHRGAGRGRVLVVHVRGRFGGHPLSGPAIRPVAHP</sequence>
<proteinExistence type="predicted"/>
<accession>A0A2N9H3E4</accession>
<dbReference type="AlphaFoldDB" id="A0A2N9H3E4"/>
<protein>
    <submittedName>
        <fullName evidence="2">Uncharacterized protein</fullName>
    </submittedName>
</protein>